<dbReference type="InterPro" id="IPR028889">
    <property type="entry name" value="USP"/>
</dbReference>
<dbReference type="PROSITE" id="PS50030">
    <property type="entry name" value="UBA"/>
    <property type="match status" value="2"/>
</dbReference>
<evidence type="ECO:0000259" key="16">
    <source>
        <dbReference type="PROSITE" id="PS50235"/>
    </source>
</evidence>
<keyword evidence="10 12" id="KW-0862">Zinc</keyword>
<dbReference type="GO" id="GO:0007154">
    <property type="term" value="P:cell communication"/>
    <property type="evidence" value="ECO:0007669"/>
    <property type="project" value="UniProtKB-ARBA"/>
</dbReference>
<comment type="function">
    <text evidence="14">Recognizes and hydrolyzes the peptide bond at the C-terminal Gly of ubiquitin. Involved in the processing of poly-ubiquitin precursors as well as that of ubiquitinated proteins.</text>
</comment>
<accession>A0AAW2MAX4</accession>
<evidence type="ECO:0000256" key="6">
    <source>
        <dbReference type="ARBA" id="ARBA00022771"/>
    </source>
</evidence>
<feature type="binding site" evidence="12">
    <location>
        <position position="234"/>
    </location>
    <ligand>
        <name>Zn(2+)</name>
        <dbReference type="ChEBI" id="CHEBI:29105"/>
    </ligand>
</feature>
<dbReference type="PIRSF" id="PIRSF016308">
    <property type="entry name" value="UBP"/>
    <property type="match status" value="1"/>
</dbReference>
<evidence type="ECO:0000256" key="13">
    <source>
        <dbReference type="PROSITE-ProRule" id="PRU00502"/>
    </source>
</evidence>
<feature type="binding site" evidence="12">
    <location>
        <position position="237"/>
    </location>
    <ligand>
        <name>Zn(2+)</name>
        <dbReference type="ChEBI" id="CHEBI:29105"/>
    </ligand>
</feature>
<dbReference type="InterPro" id="IPR001394">
    <property type="entry name" value="Peptidase_C19_UCH"/>
</dbReference>
<evidence type="ECO:0000256" key="11">
    <source>
        <dbReference type="PIRSR" id="PIRSR016308-1"/>
    </source>
</evidence>
<dbReference type="InterPro" id="IPR018200">
    <property type="entry name" value="USP_CS"/>
</dbReference>
<dbReference type="InterPro" id="IPR041432">
    <property type="entry name" value="UBP13_Znf-UBP_var"/>
</dbReference>
<dbReference type="InterPro" id="IPR016652">
    <property type="entry name" value="Ubiquitinyl_hydrolase"/>
</dbReference>
<dbReference type="InterPro" id="IPR009060">
    <property type="entry name" value="UBA-like_sf"/>
</dbReference>
<comment type="caution">
    <text evidence="18">The sequence shown here is derived from an EMBL/GenBank/DDBJ whole genome shotgun (WGS) entry which is preliminary data.</text>
</comment>
<dbReference type="InterPro" id="IPR038765">
    <property type="entry name" value="Papain-like_cys_pep_sf"/>
</dbReference>
<dbReference type="CDD" id="cd02658">
    <property type="entry name" value="Peptidase_C19B"/>
    <property type="match status" value="1"/>
</dbReference>
<dbReference type="EMBL" id="JACGWM010000014">
    <property type="protein sequence ID" value="KAL0328520.1"/>
    <property type="molecule type" value="Genomic_DNA"/>
</dbReference>
<keyword evidence="7 14" id="KW-0833">Ubl conjugation pathway</keyword>
<dbReference type="Pfam" id="PF00443">
    <property type="entry name" value="UCH"/>
    <property type="match status" value="1"/>
</dbReference>
<feature type="domain" description="USP" evidence="16">
    <location>
        <begin position="378"/>
        <end position="867"/>
    </location>
</feature>
<dbReference type="GO" id="GO:0004843">
    <property type="term" value="F:cysteine-type deubiquitinase activity"/>
    <property type="evidence" value="ECO:0007669"/>
    <property type="project" value="UniProtKB-UniRule"/>
</dbReference>
<dbReference type="CDD" id="cd14295">
    <property type="entry name" value="UBA1_atUBP14"/>
    <property type="match status" value="1"/>
</dbReference>
<dbReference type="PROSITE" id="PS50271">
    <property type="entry name" value="ZF_UBP"/>
    <property type="match status" value="1"/>
</dbReference>
<feature type="binding site" evidence="12">
    <location>
        <position position="254"/>
    </location>
    <ligand>
        <name>Zn(2+)</name>
        <dbReference type="ChEBI" id="CHEBI:29105"/>
    </ligand>
</feature>
<comment type="similarity">
    <text evidence="2 14">Belongs to the peptidase C19 family.</text>
</comment>
<dbReference type="Pfam" id="PF00627">
    <property type="entry name" value="UBA"/>
    <property type="match status" value="2"/>
</dbReference>
<name>A0AAW2MAX4_9LAMI</name>
<dbReference type="PANTHER" id="PTHR21646">
    <property type="entry name" value="UBIQUITIN CARBOXYL-TERMINAL HYDROLASE"/>
    <property type="match status" value="1"/>
</dbReference>
<evidence type="ECO:0000256" key="5">
    <source>
        <dbReference type="ARBA" id="ARBA00022737"/>
    </source>
</evidence>
<dbReference type="GO" id="GO:0023052">
    <property type="term" value="P:signaling"/>
    <property type="evidence" value="ECO:0007669"/>
    <property type="project" value="UniProtKB-ARBA"/>
</dbReference>
<dbReference type="PROSITE" id="PS00973">
    <property type="entry name" value="USP_2"/>
    <property type="match status" value="1"/>
</dbReference>
<dbReference type="FunFam" id="1.10.8.10:FF:000086">
    <property type="entry name" value="Ubiquitin carboxyl-terminal hydrolase"/>
    <property type="match status" value="1"/>
</dbReference>
<dbReference type="Gene3D" id="1.10.8.10">
    <property type="entry name" value="DNA helicase RuvA subunit, C-terminal domain"/>
    <property type="match status" value="2"/>
</dbReference>
<dbReference type="Gene3D" id="3.90.70.10">
    <property type="entry name" value="Cysteine proteinases"/>
    <property type="match status" value="1"/>
</dbReference>
<feature type="domain" description="UBA" evidence="15">
    <location>
        <begin position="683"/>
        <end position="724"/>
    </location>
</feature>
<evidence type="ECO:0000256" key="14">
    <source>
        <dbReference type="RuleBase" id="RU366025"/>
    </source>
</evidence>
<dbReference type="SUPFAM" id="SSF46934">
    <property type="entry name" value="UBA-like"/>
    <property type="match status" value="1"/>
</dbReference>
<keyword evidence="4 12" id="KW-0479">Metal-binding</keyword>
<gene>
    <name evidence="18" type="ORF">Scaly_2284600</name>
</gene>
<dbReference type="FunFam" id="3.30.40.10:FF:000026">
    <property type="entry name" value="Ubiquitin carboxyl-terminal hydrolase"/>
    <property type="match status" value="1"/>
</dbReference>
<evidence type="ECO:0000259" key="15">
    <source>
        <dbReference type="PROSITE" id="PS50030"/>
    </source>
</evidence>
<dbReference type="CDD" id="cd14388">
    <property type="entry name" value="UBA2_atUBP14"/>
    <property type="match status" value="1"/>
</dbReference>
<dbReference type="AlphaFoldDB" id="A0AAW2MAX4"/>
<evidence type="ECO:0000256" key="9">
    <source>
        <dbReference type="ARBA" id="ARBA00022807"/>
    </source>
</evidence>
<evidence type="ECO:0000256" key="3">
    <source>
        <dbReference type="ARBA" id="ARBA00022670"/>
    </source>
</evidence>
<evidence type="ECO:0000256" key="1">
    <source>
        <dbReference type="ARBA" id="ARBA00000707"/>
    </source>
</evidence>
<evidence type="ECO:0000256" key="4">
    <source>
        <dbReference type="ARBA" id="ARBA00022723"/>
    </source>
</evidence>
<feature type="active site" description="Nucleophile" evidence="11">
    <location>
        <position position="387"/>
    </location>
</feature>
<reference evidence="18" key="1">
    <citation type="submission" date="2020-06" db="EMBL/GenBank/DDBJ databases">
        <authorList>
            <person name="Li T."/>
            <person name="Hu X."/>
            <person name="Zhang T."/>
            <person name="Song X."/>
            <person name="Zhang H."/>
            <person name="Dai N."/>
            <person name="Sheng W."/>
            <person name="Hou X."/>
            <person name="Wei L."/>
        </authorList>
    </citation>
    <scope>NUCLEOTIDE SEQUENCE</scope>
    <source>
        <strain evidence="18">KEN8</strain>
        <tissue evidence="18">Leaf</tissue>
    </source>
</reference>
<evidence type="ECO:0000256" key="10">
    <source>
        <dbReference type="ARBA" id="ARBA00022833"/>
    </source>
</evidence>
<evidence type="ECO:0000256" key="2">
    <source>
        <dbReference type="ARBA" id="ARBA00009085"/>
    </source>
</evidence>
<dbReference type="SMART" id="SM00290">
    <property type="entry name" value="ZnF_UBP"/>
    <property type="match status" value="1"/>
</dbReference>
<dbReference type="GO" id="GO:0008270">
    <property type="term" value="F:zinc ion binding"/>
    <property type="evidence" value="ECO:0007669"/>
    <property type="project" value="UniProtKB-KW"/>
</dbReference>
<dbReference type="SUPFAM" id="SSF54001">
    <property type="entry name" value="Cysteine proteinases"/>
    <property type="match status" value="1"/>
</dbReference>
<dbReference type="FunFam" id="1.10.8.10:FF:000103">
    <property type="entry name" value="Ubiquitin carboxyl-terminal hydrolase"/>
    <property type="match status" value="1"/>
</dbReference>
<dbReference type="PANTHER" id="PTHR21646:SF10">
    <property type="entry name" value="UBIQUITIN CARBOXYL-TERMINAL HYDROLASE 14"/>
    <property type="match status" value="1"/>
</dbReference>
<feature type="binding site" evidence="12">
    <location>
        <position position="267"/>
    </location>
    <ligand>
        <name>Zn(2+)</name>
        <dbReference type="ChEBI" id="CHEBI:29105"/>
    </ligand>
</feature>
<sequence>MELLRSNLSRVRIPEPTNRIYKEECCISFDTPGLSNVLSCRLAPEFRAAAISVFVWQLCSFDMLELYLVLSRCVVEGFVKTSVNGKKSEGGLFVDMNSFLAFGKDFVHWNYEKTGNPVYLHIKENQKLVSEDRPSKKPTLLAIGVEGGFDNNDPVYEQSYEIVILPDYVTLPFPWVELPEKVRLAVDAIIMSVGVEKKEQVAAWTADTKIISKHAMELKQLDNGVIVPPSGWKCEKCDKTDNLWLNLTDGSILCGRRNWDGSGGNDHAVNHYNMTKYPLAVKLGTITADLEAADSDCTSKLLLLELHSSDVYSYDEDASVIDPLLAQHLQHFGIDFSSLQKTEMTTAERELDQNTNFDWNRIQESGQEVEPLFGPGYTGLVNLGNSCYLAATMQVVFSTRGFCSRYYLDQGLKMAFDTAPADPTVDLNTQLTKLAHGLLSGKYSIPATKKDDGDASQTTLTAKQEGIPPRMFKSVIAAKHPEFSTMRQQDALEFFLHLIDQVERNNSGNPNFDPARSFKFGIEERLQCSSGKVAYNKRYDYILSLNIPLHKATNKKELEDFQKLKAEKSARGEELSSDEIVRPRVPLMDCLDCFSAPEELHDFYSSALNAKTTAVKTAGLTSFPDYLVLHMRKFVLEAGWVPKKLDVYIDVPDTIDIRNMRSKGLQPGEELLPDCAAEDGGLNANEDIVGQLVSMGFQYLHCQKAAISTSNAGVEEAMNWLLNHMNDPDIDEPIGKAQKSVPYIDPSKVDTLISFGFEEEVARKALQASGGDIEKATEWIFNPPSGITNMDTTPSSSGAEVDAALPDGQGRYRLIGLVSHIGTSTHCGHYVAHIYKDGRWVIFNDDKVGVSKNPPIDMGYLYFFERIDG</sequence>
<dbReference type="FunFam" id="3.90.70.10:FF:000099">
    <property type="entry name" value="Ubiquitin carboxyl-terminal hydrolase"/>
    <property type="match status" value="1"/>
</dbReference>
<proteinExistence type="inferred from homology"/>
<evidence type="ECO:0000256" key="12">
    <source>
        <dbReference type="PIRSR" id="PIRSR016308-3"/>
    </source>
</evidence>
<reference evidence="18" key="2">
    <citation type="journal article" date="2024" name="Plant">
        <title>Genomic evolution and insights into agronomic trait innovations of Sesamum species.</title>
        <authorList>
            <person name="Miao H."/>
            <person name="Wang L."/>
            <person name="Qu L."/>
            <person name="Liu H."/>
            <person name="Sun Y."/>
            <person name="Le M."/>
            <person name="Wang Q."/>
            <person name="Wei S."/>
            <person name="Zheng Y."/>
            <person name="Lin W."/>
            <person name="Duan Y."/>
            <person name="Cao H."/>
            <person name="Xiong S."/>
            <person name="Wang X."/>
            <person name="Wei L."/>
            <person name="Li C."/>
            <person name="Ma Q."/>
            <person name="Ju M."/>
            <person name="Zhao R."/>
            <person name="Li G."/>
            <person name="Mu C."/>
            <person name="Tian Q."/>
            <person name="Mei H."/>
            <person name="Zhang T."/>
            <person name="Gao T."/>
            <person name="Zhang H."/>
        </authorList>
    </citation>
    <scope>NUCLEOTIDE SEQUENCE</scope>
    <source>
        <strain evidence="18">KEN8</strain>
    </source>
</reference>
<keyword evidence="8 14" id="KW-0378">Hydrolase</keyword>
<dbReference type="EC" id="3.4.19.12" evidence="14"/>
<keyword evidence="5" id="KW-0677">Repeat</keyword>
<dbReference type="InterPro" id="IPR015940">
    <property type="entry name" value="UBA"/>
</dbReference>
<dbReference type="GO" id="GO:0006508">
    <property type="term" value="P:proteolysis"/>
    <property type="evidence" value="ECO:0007669"/>
    <property type="project" value="UniProtKB-KW"/>
</dbReference>
<dbReference type="Pfam" id="PF02148">
    <property type="entry name" value="zf-UBP"/>
    <property type="match status" value="1"/>
</dbReference>
<dbReference type="InterPro" id="IPR050185">
    <property type="entry name" value="Ub_carboxyl-term_hydrolase"/>
</dbReference>
<evidence type="ECO:0000256" key="7">
    <source>
        <dbReference type="ARBA" id="ARBA00022786"/>
    </source>
</evidence>
<dbReference type="SMART" id="SM00165">
    <property type="entry name" value="UBA"/>
    <property type="match status" value="2"/>
</dbReference>
<dbReference type="InterPro" id="IPR001607">
    <property type="entry name" value="Znf_UBP"/>
</dbReference>
<evidence type="ECO:0000256" key="8">
    <source>
        <dbReference type="ARBA" id="ARBA00022801"/>
    </source>
</evidence>
<evidence type="ECO:0000313" key="18">
    <source>
        <dbReference type="EMBL" id="KAL0328520.1"/>
    </source>
</evidence>
<comment type="catalytic activity">
    <reaction evidence="1 14">
        <text>Thiol-dependent hydrolysis of ester, thioester, amide, peptide and isopeptide bonds formed by the C-terminal Gly of ubiquitin (a 76-residue protein attached to proteins as an intracellular targeting signal).</text>
        <dbReference type="EC" id="3.4.19.12"/>
    </reaction>
</comment>
<organism evidence="18">
    <name type="scientific">Sesamum calycinum</name>
    <dbReference type="NCBI Taxonomy" id="2727403"/>
    <lineage>
        <taxon>Eukaryota</taxon>
        <taxon>Viridiplantae</taxon>
        <taxon>Streptophyta</taxon>
        <taxon>Embryophyta</taxon>
        <taxon>Tracheophyta</taxon>
        <taxon>Spermatophyta</taxon>
        <taxon>Magnoliopsida</taxon>
        <taxon>eudicotyledons</taxon>
        <taxon>Gunneridae</taxon>
        <taxon>Pentapetalae</taxon>
        <taxon>asterids</taxon>
        <taxon>lamiids</taxon>
        <taxon>Lamiales</taxon>
        <taxon>Pedaliaceae</taxon>
        <taxon>Sesamum</taxon>
    </lineage>
</organism>
<keyword evidence="6 13" id="KW-0863">Zinc-finger</keyword>
<dbReference type="InterPro" id="IPR013083">
    <property type="entry name" value="Znf_RING/FYVE/PHD"/>
</dbReference>
<keyword evidence="9 14" id="KW-0788">Thiol protease</keyword>
<protein>
    <recommendedName>
        <fullName evidence="14">Ubiquitin carboxyl-terminal hydrolase</fullName>
        <ecNumber evidence="14">3.4.19.12</ecNumber>
    </recommendedName>
</protein>
<feature type="active site" description="Proton acceptor" evidence="11">
    <location>
        <position position="829"/>
    </location>
</feature>
<dbReference type="SUPFAM" id="SSF57850">
    <property type="entry name" value="RING/U-box"/>
    <property type="match status" value="1"/>
</dbReference>
<keyword evidence="3 14" id="KW-0645">Protease</keyword>
<feature type="domain" description="UBP-type" evidence="17">
    <location>
        <begin position="210"/>
        <end position="336"/>
    </location>
</feature>
<dbReference type="PROSITE" id="PS00972">
    <property type="entry name" value="USP_1"/>
    <property type="match status" value="1"/>
</dbReference>
<dbReference type="PROSITE" id="PS50235">
    <property type="entry name" value="USP_3"/>
    <property type="match status" value="1"/>
</dbReference>
<feature type="domain" description="UBA" evidence="15">
    <location>
        <begin position="743"/>
        <end position="783"/>
    </location>
</feature>
<dbReference type="Pfam" id="PF17807">
    <property type="entry name" value="zf-UBP_var"/>
    <property type="match status" value="1"/>
</dbReference>
<dbReference type="Gene3D" id="3.30.40.10">
    <property type="entry name" value="Zinc/RING finger domain, C3HC4 (zinc finger)"/>
    <property type="match status" value="2"/>
</dbReference>
<dbReference type="GO" id="GO:0016579">
    <property type="term" value="P:protein deubiquitination"/>
    <property type="evidence" value="ECO:0007669"/>
    <property type="project" value="InterPro"/>
</dbReference>
<evidence type="ECO:0000259" key="17">
    <source>
        <dbReference type="PROSITE" id="PS50271"/>
    </source>
</evidence>